<evidence type="ECO:0000256" key="8">
    <source>
        <dbReference type="ARBA" id="ARBA00022932"/>
    </source>
</evidence>
<evidence type="ECO:0000256" key="10">
    <source>
        <dbReference type="PIRNR" id="PIRNR000804"/>
    </source>
</evidence>
<dbReference type="Pfam" id="PF02767">
    <property type="entry name" value="DNA_pol3_beta_2"/>
    <property type="match status" value="1"/>
</dbReference>
<dbReference type="Pfam" id="PF00712">
    <property type="entry name" value="DNA_pol3_beta"/>
    <property type="match status" value="1"/>
</dbReference>
<accession>A0ABZ2C2F1</accession>
<keyword evidence="5 10" id="KW-0808">Transferase</keyword>
<dbReference type="RefSeq" id="WP_331256408.1">
    <property type="nucleotide sequence ID" value="NZ_CP133270.1"/>
</dbReference>
<dbReference type="Proteomes" id="UP001330434">
    <property type="component" value="Chromosome"/>
</dbReference>
<dbReference type="NCBIfam" id="TIGR00663">
    <property type="entry name" value="dnan"/>
    <property type="match status" value="1"/>
</dbReference>
<dbReference type="PIRSF" id="PIRSF000804">
    <property type="entry name" value="DNA_pol_III_b"/>
    <property type="match status" value="1"/>
</dbReference>
<evidence type="ECO:0000256" key="1">
    <source>
        <dbReference type="ARBA" id="ARBA00004496"/>
    </source>
</evidence>
<evidence type="ECO:0000256" key="7">
    <source>
        <dbReference type="ARBA" id="ARBA00022705"/>
    </source>
</evidence>
<evidence type="ECO:0000256" key="6">
    <source>
        <dbReference type="ARBA" id="ARBA00022695"/>
    </source>
</evidence>
<evidence type="ECO:0000256" key="9">
    <source>
        <dbReference type="ARBA" id="ARBA00023125"/>
    </source>
</evidence>
<feature type="domain" description="DNA polymerase III beta sliding clamp central" evidence="12">
    <location>
        <begin position="146"/>
        <end position="261"/>
    </location>
</feature>
<dbReference type="Pfam" id="PF02768">
    <property type="entry name" value="DNA_pol3_beta_3"/>
    <property type="match status" value="1"/>
</dbReference>
<protein>
    <recommendedName>
        <fullName evidence="3 10">Beta sliding clamp</fullName>
    </recommendedName>
</protein>
<keyword evidence="6 10" id="KW-0548">Nucleotidyltransferase</keyword>
<dbReference type="SUPFAM" id="SSF55979">
    <property type="entry name" value="DNA clamp"/>
    <property type="match status" value="3"/>
</dbReference>
<name>A0ABZ2C2F1_9PROT</name>
<dbReference type="EMBL" id="CP133270">
    <property type="protein sequence ID" value="WVX65836.1"/>
    <property type="molecule type" value="Genomic_DNA"/>
</dbReference>
<dbReference type="InterPro" id="IPR001001">
    <property type="entry name" value="DNA_polIII_beta"/>
</dbReference>
<dbReference type="SMART" id="SM00480">
    <property type="entry name" value="POL3Bc"/>
    <property type="match status" value="1"/>
</dbReference>
<dbReference type="InterPro" id="IPR022637">
    <property type="entry name" value="DNA_polIII_beta_cen"/>
</dbReference>
<evidence type="ECO:0000256" key="4">
    <source>
        <dbReference type="ARBA" id="ARBA00022490"/>
    </source>
</evidence>
<evidence type="ECO:0000259" key="11">
    <source>
        <dbReference type="Pfam" id="PF00712"/>
    </source>
</evidence>
<keyword evidence="8 10" id="KW-0239">DNA-directed DNA polymerase</keyword>
<keyword evidence="4 10" id="KW-0963">Cytoplasm</keyword>
<feature type="domain" description="DNA polymerase III beta sliding clamp N-terminal" evidence="11">
    <location>
        <begin position="18"/>
        <end position="134"/>
    </location>
</feature>
<proteinExistence type="inferred from homology"/>
<keyword evidence="15" id="KW-1185">Reference proteome</keyword>
<dbReference type="InterPro" id="IPR046938">
    <property type="entry name" value="DNA_clamp_sf"/>
</dbReference>
<organism evidence="14 15">
    <name type="scientific">Candidatus Bealeia paramacronuclearis</name>
    <dbReference type="NCBI Taxonomy" id="1921001"/>
    <lineage>
        <taxon>Bacteria</taxon>
        <taxon>Pseudomonadati</taxon>
        <taxon>Pseudomonadota</taxon>
        <taxon>Alphaproteobacteria</taxon>
        <taxon>Holosporales</taxon>
        <taxon>Holosporaceae</taxon>
        <taxon>Candidatus Bealeia</taxon>
    </lineage>
</organism>
<evidence type="ECO:0000256" key="3">
    <source>
        <dbReference type="ARBA" id="ARBA00021035"/>
    </source>
</evidence>
<comment type="subunit">
    <text evidence="10">Forms a ring-shaped head-to-tail homodimer around DNA.</text>
</comment>
<evidence type="ECO:0000259" key="13">
    <source>
        <dbReference type="Pfam" id="PF02768"/>
    </source>
</evidence>
<evidence type="ECO:0000313" key="15">
    <source>
        <dbReference type="Proteomes" id="UP001330434"/>
    </source>
</evidence>
<comment type="function">
    <text evidence="10">Confers DNA tethering and processivity to DNA polymerases and other proteins. Acts as a clamp, forming a ring around DNA (a reaction catalyzed by the clamp-loading complex) which diffuses in an ATP-independent manner freely and bidirectionally along dsDNA. Initially characterized for its ability to contact the catalytic subunit of DNA polymerase III (Pol III), a complex, multichain enzyme responsible for most of the replicative synthesis in bacteria; Pol III exhibits 3'-5' exonuclease proofreading activity. The beta chain is required for initiation of replication as well as for processivity of DNA replication.</text>
</comment>
<evidence type="ECO:0000256" key="5">
    <source>
        <dbReference type="ARBA" id="ARBA00022679"/>
    </source>
</evidence>
<keyword evidence="9" id="KW-0238">DNA-binding</keyword>
<gene>
    <name evidence="14" type="ORF">Bealeia1_00002</name>
</gene>
<dbReference type="PANTHER" id="PTHR30478:SF0">
    <property type="entry name" value="BETA SLIDING CLAMP"/>
    <property type="match status" value="1"/>
</dbReference>
<evidence type="ECO:0000313" key="14">
    <source>
        <dbReference type="EMBL" id="WVX65836.1"/>
    </source>
</evidence>
<sequence>MTAQALLKTESATSSFEVILDRSVLVRALGHCQGVVERKNTVPILANVMLEARNGQLKMTATDLEIAFVETIEAHVSQEGITTVSAHFLFDIVKKLKDGSEVLLKLKSETGQLEVKSGKSQFHLATISPEEFPHPNAGDLPYRFTLHAQELARLIDRTRFAMATEETRYYLNGIYLHATVDGYLRAVATDGHRLAQAEMDLPTGAQGLPGVIVSRKTISELRKLIDEAATQVEVSLSETQICFVLGSSILISRLIEGTFPDYERAIPQSNESPLEVSVALFAEAVDRVSIILNDKARIVKLHLSPNQLRLLTENQEGGRASEDIEVTYSGQDMDVGFNSRYILDMTQQMTGETLQLIFGDATLPVIARDPLDEHVLYVLMPMRV</sequence>
<comment type="subcellular location">
    <subcellularLocation>
        <location evidence="1 10">Cytoplasm</location>
    </subcellularLocation>
</comment>
<dbReference type="InterPro" id="IPR022634">
    <property type="entry name" value="DNA_polIII_beta_N"/>
</dbReference>
<dbReference type="InterPro" id="IPR022635">
    <property type="entry name" value="DNA_polIII_beta_C"/>
</dbReference>
<feature type="domain" description="DNA polymerase III beta sliding clamp C-terminal" evidence="13">
    <location>
        <begin position="264"/>
        <end position="383"/>
    </location>
</feature>
<dbReference type="Gene3D" id="3.70.10.10">
    <property type="match status" value="1"/>
</dbReference>
<keyword evidence="7 10" id="KW-0235">DNA replication</keyword>
<dbReference type="Gene3D" id="3.10.150.10">
    <property type="entry name" value="DNA Polymerase III, subunit A, domain 2"/>
    <property type="match status" value="1"/>
</dbReference>
<comment type="similarity">
    <text evidence="2 10">Belongs to the beta sliding clamp family.</text>
</comment>
<dbReference type="PANTHER" id="PTHR30478">
    <property type="entry name" value="DNA POLYMERASE III SUBUNIT BETA"/>
    <property type="match status" value="1"/>
</dbReference>
<dbReference type="CDD" id="cd00140">
    <property type="entry name" value="beta_clamp"/>
    <property type="match status" value="1"/>
</dbReference>
<evidence type="ECO:0000259" key="12">
    <source>
        <dbReference type="Pfam" id="PF02767"/>
    </source>
</evidence>
<evidence type="ECO:0000256" key="2">
    <source>
        <dbReference type="ARBA" id="ARBA00010752"/>
    </source>
</evidence>
<reference evidence="14 15" key="1">
    <citation type="journal article" date="2024" name="Environ. Microbiol.">
        <title>Novel evolutionary insights on the interactions of the Holosporales (Alphaproteobacteria) with eukaryotic hosts from comparative genomics.</title>
        <authorList>
            <person name="Giovannini M."/>
            <person name="Petroni G."/>
            <person name="Castelli M."/>
        </authorList>
    </citation>
    <scope>NUCLEOTIDE SEQUENCE [LARGE SCALE GENOMIC DNA]</scope>
    <source>
        <strain evidence="14 15">US_Bl 15I1</strain>
    </source>
</reference>